<gene>
    <name evidence="2" type="ORF">LEA_01126</name>
</gene>
<protein>
    <submittedName>
        <fullName evidence="2">Sodium:alanine symporter</fullName>
    </submittedName>
</protein>
<evidence type="ECO:0000313" key="2">
    <source>
        <dbReference type="EMBL" id="EKC80683.1"/>
    </source>
</evidence>
<comment type="caution">
    <text evidence="2">The sequence shown here is derived from an EMBL/GenBank/DDBJ whole genome shotgun (WGS) entry which is preliminary data.</text>
</comment>
<feature type="compositionally biased region" description="Basic and acidic residues" evidence="1">
    <location>
        <begin position="1"/>
        <end position="17"/>
    </location>
</feature>
<proteinExistence type="predicted"/>
<evidence type="ECO:0000256" key="1">
    <source>
        <dbReference type="SAM" id="MobiDB-lite"/>
    </source>
</evidence>
<reference evidence="2" key="1">
    <citation type="journal article" date="2013" name="Environ. Microbiol.">
        <title>Microbiota from the distal guts of lean and obese adolescents exhibit partial functional redundancy besides clear differences in community structure.</title>
        <authorList>
            <person name="Ferrer M."/>
            <person name="Ruiz A."/>
            <person name="Lanza F."/>
            <person name="Haange S.B."/>
            <person name="Oberbach A."/>
            <person name="Till H."/>
            <person name="Bargiela R."/>
            <person name="Campoy C."/>
            <person name="Segura M.T."/>
            <person name="Richter M."/>
            <person name="von Bergen M."/>
            <person name="Seifert J."/>
            <person name="Suarez A."/>
        </authorList>
    </citation>
    <scope>NUCLEOTIDE SEQUENCE</scope>
</reference>
<organism evidence="2">
    <name type="scientific">human gut metagenome</name>
    <dbReference type="NCBI Taxonomy" id="408170"/>
    <lineage>
        <taxon>unclassified sequences</taxon>
        <taxon>metagenomes</taxon>
        <taxon>organismal metagenomes</taxon>
    </lineage>
</organism>
<sequence length="29" mass="3442">KDYMRQRKEGKNPEFHAADIGITGTDYWN</sequence>
<feature type="non-terminal residue" evidence="2">
    <location>
        <position position="1"/>
    </location>
</feature>
<feature type="region of interest" description="Disordered" evidence="1">
    <location>
        <begin position="1"/>
        <end position="29"/>
    </location>
</feature>
<name>K1UF10_9ZZZZ</name>
<dbReference type="AlphaFoldDB" id="K1UF10"/>
<dbReference type="EMBL" id="AJWY01000790">
    <property type="protein sequence ID" value="EKC80683.1"/>
    <property type="molecule type" value="Genomic_DNA"/>
</dbReference>
<accession>K1UF10</accession>